<proteinExistence type="predicted"/>
<reference evidence="3 4" key="1">
    <citation type="submission" date="2022-06" db="EMBL/GenBank/DDBJ databases">
        <title>Genomic Encyclopedia of Archaeal and Bacterial Type Strains, Phase II (KMG-II): from individual species to whole genera.</title>
        <authorList>
            <person name="Goeker M."/>
        </authorList>
    </citation>
    <scope>NUCLEOTIDE SEQUENCE [LARGE SCALE GENOMIC DNA]</scope>
    <source>
        <strain evidence="3 4">DSM 44693</strain>
    </source>
</reference>
<accession>A0ABT1HEU5</accession>
<protein>
    <recommendedName>
        <fullName evidence="2">HNH nuclease domain-containing protein</fullName>
    </recommendedName>
</protein>
<dbReference type="InterPro" id="IPR003870">
    <property type="entry name" value="DUF222"/>
</dbReference>
<organism evidence="3 4">
    <name type="scientific">Williamsia maris</name>
    <dbReference type="NCBI Taxonomy" id="72806"/>
    <lineage>
        <taxon>Bacteria</taxon>
        <taxon>Bacillati</taxon>
        <taxon>Actinomycetota</taxon>
        <taxon>Actinomycetes</taxon>
        <taxon>Mycobacteriales</taxon>
        <taxon>Nocardiaceae</taxon>
        <taxon>Williamsia</taxon>
    </lineage>
</organism>
<feature type="region of interest" description="Disordered" evidence="1">
    <location>
        <begin position="99"/>
        <end position="136"/>
    </location>
</feature>
<feature type="domain" description="HNH nuclease" evidence="2">
    <location>
        <begin position="203"/>
        <end position="255"/>
    </location>
</feature>
<dbReference type="Gene3D" id="1.10.30.50">
    <property type="match status" value="1"/>
</dbReference>
<evidence type="ECO:0000313" key="4">
    <source>
        <dbReference type="Proteomes" id="UP001206895"/>
    </source>
</evidence>
<dbReference type="Proteomes" id="UP001206895">
    <property type="component" value="Unassembled WGS sequence"/>
</dbReference>
<evidence type="ECO:0000259" key="2">
    <source>
        <dbReference type="SMART" id="SM00507"/>
    </source>
</evidence>
<gene>
    <name evidence="3" type="ORF">LX13_002065</name>
</gene>
<evidence type="ECO:0000313" key="3">
    <source>
        <dbReference type="EMBL" id="MCP2176246.1"/>
    </source>
</evidence>
<comment type="caution">
    <text evidence="3">The sequence shown here is derived from an EMBL/GenBank/DDBJ whole genome shotgun (WGS) entry which is preliminary data.</text>
</comment>
<sequence>MVDAIIADIDSDALLRRRARAAADRNVTVRPDHHAPGQSRLSASLPMESAAEFDARLAVMADEPHTSDPRTLDRRRADALLALSRGRLHLPCECDDCTSATEPEHQVQPETTTDAPTVDEESRPEHTATHTCECRPSSTERPTFHIVVNLSTLLGLDDDPGFLDGNGIIDANTMRSLLAQAEREFIRPEPPASDSTRYRPSKKLQALVRSGELCCTFPGCNAPAWHTDLDHTDPFDTGGRTTRANLKPLCRFHHRIKTFTA</sequence>
<dbReference type="InterPro" id="IPR003615">
    <property type="entry name" value="HNH_nuc"/>
</dbReference>
<dbReference type="SMART" id="SM00507">
    <property type="entry name" value="HNHc"/>
    <property type="match status" value="1"/>
</dbReference>
<dbReference type="EMBL" id="JAMTCJ010000002">
    <property type="protein sequence ID" value="MCP2176246.1"/>
    <property type="molecule type" value="Genomic_DNA"/>
</dbReference>
<keyword evidence="4" id="KW-1185">Reference proteome</keyword>
<evidence type="ECO:0000256" key="1">
    <source>
        <dbReference type="SAM" id="MobiDB-lite"/>
    </source>
</evidence>
<dbReference type="Pfam" id="PF02720">
    <property type="entry name" value="DUF222"/>
    <property type="match status" value="1"/>
</dbReference>
<dbReference type="CDD" id="cd00085">
    <property type="entry name" value="HNHc"/>
    <property type="match status" value="1"/>
</dbReference>
<name>A0ABT1HEU5_9NOCA</name>